<accession>G2Q0H6</accession>
<keyword evidence="3" id="KW-1185">Reference proteome</keyword>
<feature type="compositionally biased region" description="Basic and acidic residues" evidence="1">
    <location>
        <begin position="197"/>
        <end position="212"/>
    </location>
</feature>
<name>G2Q0H6_THET4</name>
<feature type="region of interest" description="Disordered" evidence="1">
    <location>
        <begin position="26"/>
        <end position="101"/>
    </location>
</feature>
<dbReference type="AlphaFoldDB" id="G2Q0H6"/>
<dbReference type="RefSeq" id="XP_003659282.1">
    <property type="nucleotide sequence ID" value="XM_003659234.1"/>
</dbReference>
<dbReference type="Pfam" id="PF20354">
    <property type="entry name" value="DUF6649"/>
    <property type="match status" value="1"/>
</dbReference>
<organism evidence="2 3">
    <name type="scientific">Thermothelomyces thermophilus (strain ATCC 42464 / BCRC 31852 / DSM 1799)</name>
    <name type="common">Sporotrichum thermophile</name>
    <dbReference type="NCBI Taxonomy" id="573729"/>
    <lineage>
        <taxon>Eukaryota</taxon>
        <taxon>Fungi</taxon>
        <taxon>Dikarya</taxon>
        <taxon>Ascomycota</taxon>
        <taxon>Pezizomycotina</taxon>
        <taxon>Sordariomycetes</taxon>
        <taxon>Sordariomycetidae</taxon>
        <taxon>Sordariales</taxon>
        <taxon>Chaetomiaceae</taxon>
        <taxon>Thermothelomyces</taxon>
    </lineage>
</organism>
<dbReference type="InterPro" id="IPR046591">
    <property type="entry name" value="DUF6649"/>
</dbReference>
<dbReference type="GeneID" id="11508745"/>
<dbReference type="KEGG" id="mtm:MYCTH_2296107"/>
<dbReference type="OrthoDB" id="5345504at2759"/>
<dbReference type="HOGENOM" id="CLU_059580_1_0_1"/>
<feature type="region of interest" description="Disordered" evidence="1">
    <location>
        <begin position="1"/>
        <end position="20"/>
    </location>
</feature>
<dbReference type="Proteomes" id="UP000007322">
    <property type="component" value="Chromosome 1"/>
</dbReference>
<dbReference type="eggNOG" id="ENOG502SANZ">
    <property type="taxonomic scope" value="Eukaryota"/>
</dbReference>
<feature type="non-terminal residue" evidence="2">
    <location>
        <position position="283"/>
    </location>
</feature>
<gene>
    <name evidence="2" type="ORF">MYCTH_2296107</name>
</gene>
<feature type="compositionally biased region" description="Basic and acidic residues" evidence="1">
    <location>
        <begin position="40"/>
        <end position="51"/>
    </location>
</feature>
<dbReference type="STRING" id="573729.G2Q0H6"/>
<evidence type="ECO:0000313" key="2">
    <source>
        <dbReference type="EMBL" id="AEO54037.1"/>
    </source>
</evidence>
<reference evidence="2 3" key="1">
    <citation type="journal article" date="2011" name="Nat. Biotechnol.">
        <title>Comparative genomic analysis of the thermophilic biomass-degrading fungi Myceliophthora thermophila and Thielavia terrestris.</title>
        <authorList>
            <person name="Berka R.M."/>
            <person name="Grigoriev I.V."/>
            <person name="Otillar R."/>
            <person name="Salamov A."/>
            <person name="Grimwood J."/>
            <person name="Reid I."/>
            <person name="Ishmael N."/>
            <person name="John T."/>
            <person name="Darmond C."/>
            <person name="Moisan M.-C."/>
            <person name="Henrissat B."/>
            <person name="Coutinho P.M."/>
            <person name="Lombard V."/>
            <person name="Natvig D.O."/>
            <person name="Lindquist E."/>
            <person name="Schmutz J."/>
            <person name="Lucas S."/>
            <person name="Harris P."/>
            <person name="Powlowski J."/>
            <person name="Bellemare A."/>
            <person name="Taylor D."/>
            <person name="Butler G."/>
            <person name="de Vries R.P."/>
            <person name="Allijn I.E."/>
            <person name="van den Brink J."/>
            <person name="Ushinsky S."/>
            <person name="Storms R."/>
            <person name="Powell A.J."/>
            <person name="Paulsen I.T."/>
            <person name="Elbourne L.D.H."/>
            <person name="Baker S.E."/>
            <person name="Magnuson J."/>
            <person name="LaBoissiere S."/>
            <person name="Clutterbuck A.J."/>
            <person name="Martinez D."/>
            <person name="Wogulis M."/>
            <person name="de Leon A.L."/>
            <person name="Rey M.W."/>
            <person name="Tsang A."/>
        </authorList>
    </citation>
    <scope>NUCLEOTIDE SEQUENCE [LARGE SCALE GENOMIC DNA]</scope>
    <source>
        <strain evidence="3">ATCC 42464 / BCRC 31852 / DSM 1799</strain>
    </source>
</reference>
<evidence type="ECO:0000256" key="1">
    <source>
        <dbReference type="SAM" id="MobiDB-lite"/>
    </source>
</evidence>
<protein>
    <submittedName>
        <fullName evidence="2">Uncharacterized protein</fullName>
    </submittedName>
</protein>
<feature type="compositionally biased region" description="Basic residues" evidence="1">
    <location>
        <begin position="9"/>
        <end position="20"/>
    </location>
</feature>
<dbReference type="OMA" id="ETKHRVY"/>
<feature type="compositionally biased region" description="Polar residues" evidence="1">
    <location>
        <begin position="227"/>
        <end position="240"/>
    </location>
</feature>
<dbReference type="VEuPathDB" id="FungiDB:MYCTH_2296107"/>
<dbReference type="InParanoid" id="G2Q0H6"/>
<dbReference type="EMBL" id="CP003002">
    <property type="protein sequence ID" value="AEO54037.1"/>
    <property type="molecule type" value="Genomic_DNA"/>
</dbReference>
<sequence length="283" mass="31479">MDGVGIDHHFHRQQQHHHRLNHGHFAAQQLPSKSPRKRKAEAPPENNERLSKRMSLLNLEQSGQKLYVPVENPDSQPPQPAPSKGSRRHNKHALQDDSQMQLDDTKYKVYIYNIDDELSSSDNEDGADEGKLVFLPDIDKHLRNTRIPTRVLNPGRPDESSSAGKELVLYQVPSSISIPEEQDSVRKAIMEARERARERQRLEREQERERQARAGGEVPAVPHAGGNISSSPVSGLTASDLTAEPLRARASGDAATPATLPSPVDADMFSGLQRAEDPDAMEL</sequence>
<evidence type="ECO:0000313" key="3">
    <source>
        <dbReference type="Proteomes" id="UP000007322"/>
    </source>
</evidence>
<feature type="region of interest" description="Disordered" evidence="1">
    <location>
        <begin position="197"/>
        <end position="283"/>
    </location>
</feature>
<proteinExistence type="predicted"/>